<dbReference type="Proteomes" id="UP000759256">
    <property type="component" value="Unassembled WGS sequence"/>
</dbReference>
<accession>A0A1V9RBL2</accession>
<comment type="caution">
    <text evidence="2">The sequence shown here is derived from an EMBL/GenBank/DDBJ whole genome shotgun (WGS) entry which is preliminary data.</text>
</comment>
<reference evidence="2 4" key="1">
    <citation type="submission" date="2017-03" db="EMBL/GenBank/DDBJ databases">
        <title>Phylogenomics and comparative genomics of Lactobacillus salivarius, a mammalian gut commensal.</title>
        <authorList>
            <person name="Harris H.M."/>
        </authorList>
    </citation>
    <scope>NUCLEOTIDE SEQUENCE [LARGE SCALE GENOMIC DNA]</scope>
    <source>
        <strain evidence="2 4">JCM 1047</strain>
    </source>
</reference>
<dbReference type="Proteomes" id="UP000192575">
    <property type="component" value="Unassembled WGS sequence"/>
</dbReference>
<dbReference type="EMBL" id="DYVK01000049">
    <property type="protein sequence ID" value="HJG15481.1"/>
    <property type="molecule type" value="Genomic_DNA"/>
</dbReference>
<reference evidence="3 5" key="2">
    <citation type="submission" date="2018-05" db="EMBL/GenBank/DDBJ databases">
        <title>Lactobacillus salivarius genome sequencing and assembly.</title>
        <authorList>
            <person name="Audisio C."/>
            <person name="Albarracin L."/>
            <person name="Torres M.J."/>
            <person name="Hebert E.M."/>
            <person name="Saavedra L."/>
        </authorList>
    </citation>
    <scope>NUCLEOTIDE SEQUENCE [LARGE SCALE GENOMIC DNA]</scope>
    <source>
        <strain evidence="3 5">A3iob</strain>
    </source>
</reference>
<reference evidence="1" key="4">
    <citation type="submission" date="2021-09" db="EMBL/GenBank/DDBJ databases">
        <authorList>
            <person name="Gilroy R."/>
        </authorList>
    </citation>
    <scope>NUCLEOTIDE SEQUENCE</scope>
    <source>
        <strain evidence="1">CHK189-29639</strain>
    </source>
</reference>
<dbReference type="EMBL" id="QFAS01000005">
    <property type="protein sequence ID" value="PWG53203.1"/>
    <property type="molecule type" value="Genomic_DNA"/>
</dbReference>
<dbReference type="AlphaFoldDB" id="A0A1V9RBL2"/>
<evidence type="ECO:0000313" key="1">
    <source>
        <dbReference type="EMBL" id="HJG15481.1"/>
    </source>
</evidence>
<gene>
    <name evidence="2" type="ORF">B6U56_04450</name>
    <name evidence="3" type="ORF">DB362_04595</name>
    <name evidence="1" type="ORF">K8V06_05005</name>
</gene>
<sequence length="102" mass="12020">MTNKNIGSIKRIAKSSFKKLVKDYPVLHENYGQSVITKIMNKVSEKLTIHEMTYINKCDMKEELIKFNEMLQLYLIKYGQDEALELIKENKFFDNVNFGTHI</sequence>
<reference evidence="1" key="3">
    <citation type="journal article" date="2021" name="PeerJ">
        <title>Extensive microbial diversity within the chicken gut microbiome revealed by metagenomics and culture.</title>
        <authorList>
            <person name="Gilroy R."/>
            <person name="Ravi A."/>
            <person name="Getino M."/>
            <person name="Pursley I."/>
            <person name="Horton D.L."/>
            <person name="Alikhan N.F."/>
            <person name="Baker D."/>
            <person name="Gharbi K."/>
            <person name="Hall N."/>
            <person name="Watson M."/>
            <person name="Adriaenssens E.M."/>
            <person name="Foster-Nyarko E."/>
            <person name="Jarju S."/>
            <person name="Secka A."/>
            <person name="Antonio M."/>
            <person name="Oren A."/>
            <person name="Chaudhuri R.R."/>
            <person name="La Ragione R."/>
            <person name="Hildebrand F."/>
            <person name="Pallen M.J."/>
        </authorList>
    </citation>
    <scope>NUCLEOTIDE SEQUENCE</scope>
    <source>
        <strain evidence="1">CHK189-29639</strain>
    </source>
</reference>
<organism evidence="2 4">
    <name type="scientific">Ligilactobacillus salivarius</name>
    <dbReference type="NCBI Taxonomy" id="1624"/>
    <lineage>
        <taxon>Bacteria</taxon>
        <taxon>Bacillati</taxon>
        <taxon>Bacillota</taxon>
        <taxon>Bacilli</taxon>
        <taxon>Lactobacillales</taxon>
        <taxon>Lactobacillaceae</taxon>
        <taxon>Ligilactobacillus</taxon>
    </lineage>
</organism>
<evidence type="ECO:0000313" key="2">
    <source>
        <dbReference type="EMBL" id="OQQ90540.1"/>
    </source>
</evidence>
<protein>
    <submittedName>
        <fullName evidence="2">Uncharacterized protein</fullName>
    </submittedName>
</protein>
<evidence type="ECO:0000313" key="5">
    <source>
        <dbReference type="Proteomes" id="UP000245607"/>
    </source>
</evidence>
<evidence type="ECO:0000313" key="3">
    <source>
        <dbReference type="EMBL" id="PWG53203.1"/>
    </source>
</evidence>
<dbReference type="Proteomes" id="UP000245607">
    <property type="component" value="Unassembled WGS sequence"/>
</dbReference>
<dbReference type="RefSeq" id="WP_081534351.1">
    <property type="nucleotide sequence ID" value="NZ_CP027644.1"/>
</dbReference>
<proteinExistence type="predicted"/>
<dbReference type="EMBL" id="NBEF01000017">
    <property type="protein sequence ID" value="OQQ90540.1"/>
    <property type="molecule type" value="Genomic_DNA"/>
</dbReference>
<evidence type="ECO:0000313" key="4">
    <source>
        <dbReference type="Proteomes" id="UP000192575"/>
    </source>
</evidence>
<name>A0A1V9RBL2_9LACO</name>